<dbReference type="Proteomes" id="UP001597493">
    <property type="component" value="Unassembled WGS sequence"/>
</dbReference>
<protein>
    <submittedName>
        <fullName evidence="1">Uncharacterized protein</fullName>
    </submittedName>
</protein>
<organism evidence="1 2">
    <name type="scientific">Paenibacillus thailandensis</name>
    <dbReference type="NCBI Taxonomy" id="393250"/>
    <lineage>
        <taxon>Bacteria</taxon>
        <taxon>Bacillati</taxon>
        <taxon>Bacillota</taxon>
        <taxon>Bacilli</taxon>
        <taxon>Bacillales</taxon>
        <taxon>Paenibacillaceae</taxon>
        <taxon>Paenibacillus</taxon>
    </lineage>
</organism>
<sequence length="60" mass="6854">MDHKRLEQGLESGNLREASLVISEASQHKDEEIVVLLIKHLRVTENKLLRNEIAIALKSH</sequence>
<evidence type="ECO:0000313" key="2">
    <source>
        <dbReference type="Proteomes" id="UP001597493"/>
    </source>
</evidence>
<comment type="caution">
    <text evidence="1">The sequence shown here is derived from an EMBL/GenBank/DDBJ whole genome shotgun (WGS) entry which is preliminary data.</text>
</comment>
<proteinExistence type="predicted"/>
<reference evidence="2" key="1">
    <citation type="journal article" date="2019" name="Int. J. Syst. Evol. Microbiol.">
        <title>The Global Catalogue of Microorganisms (GCM) 10K type strain sequencing project: providing services to taxonomists for standard genome sequencing and annotation.</title>
        <authorList>
            <consortium name="The Broad Institute Genomics Platform"/>
            <consortium name="The Broad Institute Genome Sequencing Center for Infectious Disease"/>
            <person name="Wu L."/>
            <person name="Ma J."/>
        </authorList>
    </citation>
    <scope>NUCLEOTIDE SEQUENCE [LARGE SCALE GENOMIC DNA]</scope>
    <source>
        <strain evidence="2">TISTR 1827</strain>
    </source>
</reference>
<accession>A0ABW5QZ56</accession>
<evidence type="ECO:0000313" key="1">
    <source>
        <dbReference type="EMBL" id="MFD2661749.1"/>
    </source>
</evidence>
<dbReference type="EMBL" id="JBHUMY010000016">
    <property type="protein sequence ID" value="MFD2661749.1"/>
    <property type="molecule type" value="Genomic_DNA"/>
</dbReference>
<dbReference type="RefSeq" id="WP_379274986.1">
    <property type="nucleotide sequence ID" value="NZ_JBHUGT010000012.1"/>
</dbReference>
<name>A0ABW5QZ56_9BACL</name>
<keyword evidence="2" id="KW-1185">Reference proteome</keyword>
<gene>
    <name evidence="1" type="ORF">ACFSW5_15960</name>
</gene>